<dbReference type="PANTHER" id="PTHR43725">
    <property type="entry name" value="UDP-GLUCOSE 4-EPIMERASE"/>
    <property type="match status" value="1"/>
</dbReference>
<name>A0A7W7NYU9_9SPHN</name>
<evidence type="ECO:0000256" key="4">
    <source>
        <dbReference type="ARBA" id="ARBA00031367"/>
    </source>
</evidence>
<evidence type="ECO:0000313" key="7">
    <source>
        <dbReference type="EMBL" id="MBB4860585.1"/>
    </source>
</evidence>
<comment type="caution">
    <text evidence="7">The sequence shown here is derived from an EMBL/GenBank/DDBJ whole genome shotgun (WGS) entry which is preliminary data.</text>
</comment>
<dbReference type="Proteomes" id="UP000555448">
    <property type="component" value="Unassembled WGS sequence"/>
</dbReference>
<evidence type="ECO:0000256" key="2">
    <source>
        <dbReference type="ARBA" id="ARBA00007637"/>
    </source>
</evidence>
<dbReference type="SUPFAM" id="SSF51735">
    <property type="entry name" value="NAD(P)-binding Rossmann-fold domains"/>
    <property type="match status" value="1"/>
</dbReference>
<dbReference type="RefSeq" id="WP_184249666.1">
    <property type="nucleotide sequence ID" value="NZ_JACHLR010000025.1"/>
</dbReference>
<accession>A0A7W7NYU9</accession>
<organism evidence="7 8">
    <name type="scientific">Novosphingobium chloroacetimidivorans</name>
    <dbReference type="NCBI Taxonomy" id="1428314"/>
    <lineage>
        <taxon>Bacteria</taxon>
        <taxon>Pseudomonadati</taxon>
        <taxon>Pseudomonadota</taxon>
        <taxon>Alphaproteobacteria</taxon>
        <taxon>Sphingomonadales</taxon>
        <taxon>Sphingomonadaceae</taxon>
        <taxon>Novosphingobium</taxon>
    </lineage>
</organism>
<sequence>MMVVAGVFGANGFIGRHLTRSLVARGHQTVCFGRHFPLDFQKEFGDQVEMRLVDLQDDIETHRKLFGITHVIQLINSSNAAVGNNKVIADIHSNIIPHVSFINSCILSGVQSFTFLSSGGTVYGQPQAALLSEDHPTFPLNSYGLTKLFTEQYLRMLCRGSAMGFNILRVANPFGPGQLGTGGQGLVGTILQKFKQREPVTIFGDGLNQRDYLYVDDTIDAIVRAVEHVPLNDVVNIGSGEGRSILAVLEAMEEALGRPIAREHVPDRATDTPSNVLDPAKAEKLLGWKTVTPFPIGVSKTVEWNLQHGRQQTVPSK</sequence>
<evidence type="ECO:0000256" key="1">
    <source>
        <dbReference type="ARBA" id="ARBA00004947"/>
    </source>
</evidence>
<evidence type="ECO:0000313" key="8">
    <source>
        <dbReference type="Proteomes" id="UP000555448"/>
    </source>
</evidence>
<protein>
    <recommendedName>
        <fullName evidence="3">UDP-glucose 4-epimerase</fullName>
    </recommendedName>
    <alternativeName>
        <fullName evidence="5">Galactowaldenase</fullName>
    </alternativeName>
    <alternativeName>
        <fullName evidence="4">UDP-galactose 4-epimerase</fullName>
    </alternativeName>
</protein>
<dbReference type="Gene3D" id="3.90.25.10">
    <property type="entry name" value="UDP-galactose 4-epimerase, domain 1"/>
    <property type="match status" value="1"/>
</dbReference>
<keyword evidence="7" id="KW-0413">Isomerase</keyword>
<dbReference type="InterPro" id="IPR001509">
    <property type="entry name" value="Epimerase_deHydtase"/>
</dbReference>
<comment type="similarity">
    <text evidence="2">Belongs to the NAD(P)-dependent epimerase/dehydratase family.</text>
</comment>
<dbReference type="PANTHER" id="PTHR43725:SF53">
    <property type="entry name" value="UDP-ARABINOSE 4-EPIMERASE 1"/>
    <property type="match status" value="1"/>
</dbReference>
<evidence type="ECO:0000256" key="5">
    <source>
        <dbReference type="ARBA" id="ARBA00033067"/>
    </source>
</evidence>
<dbReference type="EMBL" id="JACHLR010000025">
    <property type="protein sequence ID" value="MBB4860585.1"/>
    <property type="molecule type" value="Genomic_DNA"/>
</dbReference>
<feature type="domain" description="NAD-dependent epimerase/dehydratase" evidence="6">
    <location>
        <begin position="7"/>
        <end position="238"/>
    </location>
</feature>
<gene>
    <name evidence="7" type="ORF">HNO88_003929</name>
</gene>
<evidence type="ECO:0000256" key="3">
    <source>
        <dbReference type="ARBA" id="ARBA00018569"/>
    </source>
</evidence>
<reference evidence="7 8" key="1">
    <citation type="submission" date="2020-08" db="EMBL/GenBank/DDBJ databases">
        <title>Functional genomics of gut bacteria from endangered species of beetles.</title>
        <authorList>
            <person name="Carlos-Shanley C."/>
        </authorList>
    </citation>
    <scope>NUCLEOTIDE SEQUENCE [LARGE SCALE GENOMIC DNA]</scope>
    <source>
        <strain evidence="7 8">S00245</strain>
    </source>
</reference>
<comment type="pathway">
    <text evidence="1">Carbohydrate metabolism; galactose metabolism.</text>
</comment>
<dbReference type="Pfam" id="PF01370">
    <property type="entry name" value="Epimerase"/>
    <property type="match status" value="1"/>
</dbReference>
<dbReference type="Gene3D" id="3.40.50.720">
    <property type="entry name" value="NAD(P)-binding Rossmann-like Domain"/>
    <property type="match status" value="1"/>
</dbReference>
<dbReference type="AlphaFoldDB" id="A0A7W7NYU9"/>
<evidence type="ECO:0000259" key="6">
    <source>
        <dbReference type="Pfam" id="PF01370"/>
    </source>
</evidence>
<keyword evidence="8" id="KW-1185">Reference proteome</keyword>
<proteinExistence type="inferred from homology"/>
<dbReference type="InterPro" id="IPR036291">
    <property type="entry name" value="NAD(P)-bd_dom_sf"/>
</dbReference>
<dbReference type="GO" id="GO:0016853">
    <property type="term" value="F:isomerase activity"/>
    <property type="evidence" value="ECO:0007669"/>
    <property type="project" value="UniProtKB-KW"/>
</dbReference>